<protein>
    <submittedName>
        <fullName evidence="1">Putative demethylmenaquinone methyltransferase</fullName>
    </submittedName>
</protein>
<dbReference type="AlphaFoldDB" id="B3T267"/>
<gene>
    <name evidence="1" type="ORF">ALOHA_HF4000137B17ctg1g13</name>
</gene>
<dbReference type="EMBL" id="EU016582">
    <property type="protein sequence ID" value="ABZ06676.1"/>
    <property type="molecule type" value="Genomic_DNA"/>
</dbReference>
<dbReference type="GO" id="GO:0032259">
    <property type="term" value="P:methylation"/>
    <property type="evidence" value="ECO:0007669"/>
    <property type="project" value="UniProtKB-KW"/>
</dbReference>
<dbReference type="Gene3D" id="3.50.30.40">
    <property type="entry name" value="Ribonuclease E inhibitor RraA/RraA-like"/>
    <property type="match status" value="1"/>
</dbReference>
<dbReference type="Pfam" id="PF03737">
    <property type="entry name" value="RraA-like"/>
    <property type="match status" value="1"/>
</dbReference>
<sequence length="235" mass="25433">MAMLNSTELPSMKYLTIEQLDSLREIDTPTVANAVETHENRLNTEGFMGWNIRCQFPDLGVMVGQAVTATLNTTTTGKVKSRSVWHDCLQAINEMPVPAVIVAKDIGPRPFHGCHFGDGMANVAKRVGSIGLVTDGGVRDVETVHGMGFQMFAVGTVPAHGNFGLDETQVPVEVGGVLVNPGDVVHADENGVVVFPPELADYVISEAQKVTEREAAQFNWVLSDEFSLEELIKRG</sequence>
<keyword evidence="1" id="KW-0808">Transferase</keyword>
<dbReference type="SUPFAM" id="SSF89562">
    <property type="entry name" value="RraA-like"/>
    <property type="match status" value="1"/>
</dbReference>
<dbReference type="PANTHER" id="PTHR33254:SF4">
    <property type="entry name" value="4-HYDROXY-4-METHYL-2-OXOGLUTARATE ALDOLASE 3-RELATED"/>
    <property type="match status" value="1"/>
</dbReference>
<name>B3T267_9ZZZZ</name>
<dbReference type="GO" id="GO:0008168">
    <property type="term" value="F:methyltransferase activity"/>
    <property type="evidence" value="ECO:0007669"/>
    <property type="project" value="UniProtKB-KW"/>
</dbReference>
<reference evidence="1" key="1">
    <citation type="journal article" date="2008" name="ISME J.">
        <title>Genomic patterns of recombination, clonal divergence and environment in marine microbial populations.</title>
        <authorList>
            <person name="Konstantinidis K.T."/>
            <person name="Delong E.F."/>
        </authorList>
    </citation>
    <scope>NUCLEOTIDE SEQUENCE</scope>
</reference>
<accession>B3T267</accession>
<dbReference type="InterPro" id="IPR036704">
    <property type="entry name" value="RraA/RraA-like_sf"/>
</dbReference>
<dbReference type="CDD" id="cd16841">
    <property type="entry name" value="RraA_family"/>
    <property type="match status" value="1"/>
</dbReference>
<keyword evidence="1" id="KW-0489">Methyltransferase</keyword>
<organism evidence="1">
    <name type="scientific">uncultured marine microorganism HF4000_137B17</name>
    <dbReference type="NCBI Taxonomy" id="455523"/>
    <lineage>
        <taxon>unclassified sequences</taxon>
        <taxon>environmental samples</taxon>
    </lineage>
</organism>
<evidence type="ECO:0000313" key="1">
    <source>
        <dbReference type="EMBL" id="ABZ06676.1"/>
    </source>
</evidence>
<proteinExistence type="predicted"/>
<dbReference type="InterPro" id="IPR005493">
    <property type="entry name" value="RraA/RraA-like"/>
</dbReference>
<dbReference type="PANTHER" id="PTHR33254">
    <property type="entry name" value="4-HYDROXY-4-METHYL-2-OXOGLUTARATE ALDOLASE 3-RELATED"/>
    <property type="match status" value="1"/>
</dbReference>